<gene>
    <name evidence="1" type="ORF">I4F81_001396</name>
</gene>
<keyword evidence="2" id="KW-1185">Reference proteome</keyword>
<evidence type="ECO:0000313" key="1">
    <source>
        <dbReference type="EMBL" id="KAK1858796.1"/>
    </source>
</evidence>
<comment type="caution">
    <text evidence="1">The sequence shown here is derived from an EMBL/GenBank/DDBJ whole genome shotgun (WGS) entry which is preliminary data.</text>
</comment>
<protein>
    <submittedName>
        <fullName evidence="1">Uncharacterized protein</fullName>
    </submittedName>
</protein>
<evidence type="ECO:0000313" key="2">
    <source>
        <dbReference type="Proteomes" id="UP000798662"/>
    </source>
</evidence>
<reference evidence="1" key="1">
    <citation type="submission" date="2019-11" db="EMBL/GenBank/DDBJ databases">
        <title>Nori genome reveals adaptations in red seaweeds to the harsh intertidal environment.</title>
        <authorList>
            <person name="Wang D."/>
            <person name="Mao Y."/>
        </authorList>
    </citation>
    <scope>NUCLEOTIDE SEQUENCE</scope>
    <source>
        <tissue evidence="1">Gametophyte</tissue>
    </source>
</reference>
<organism evidence="1 2">
    <name type="scientific">Pyropia yezoensis</name>
    <name type="common">Susabi-nori</name>
    <name type="synonym">Porphyra yezoensis</name>
    <dbReference type="NCBI Taxonomy" id="2788"/>
    <lineage>
        <taxon>Eukaryota</taxon>
        <taxon>Rhodophyta</taxon>
        <taxon>Bangiophyceae</taxon>
        <taxon>Bangiales</taxon>
        <taxon>Bangiaceae</taxon>
        <taxon>Pyropia</taxon>
    </lineage>
</organism>
<sequence length="451" mass="47868">MGPRAVAAGAPAALLLLAAALLAAAAAAPTPARGGFVGVLFPSLPACNLPRPFLVNISAAGSANTPAGLGYMEDSSARGTDNNAADRAAAGLTYLGQLLSHDLADLDGGSVEVRRRPPPRGGVYTGPGAPANRATFSLDLDTLYGRRGHPPAAGDRAKLAMGTPANPLDWPRDAAGVARIADARNDEHFIIAQLAGVFVRAHNALVDEIASRCGVGARLRRYHIARRLVRLHFQSIILTDWLPLFVTRDVLEDIAARGRQLFKGRVAAAGAVPVEFLAGTNRLGHSIARGRYRLNGQSPGPLRLFPLTAEEARPENNLRGGRPIPAAATIEWNRFFNFSDSRVGDIRNDTDQFAGLQVYRRIDRLYARPLMRLPVAGPGLPDEPIANSSGSVAGRRAEVILGALQRDLQSVVYRRGWVSPLTGSGGVRMVDLINFVEGDLPVADPAALCRS</sequence>
<accession>A0ACC3BLG1</accession>
<dbReference type="Proteomes" id="UP000798662">
    <property type="component" value="Chromosome 1"/>
</dbReference>
<dbReference type="EMBL" id="CM020618">
    <property type="protein sequence ID" value="KAK1858796.1"/>
    <property type="molecule type" value="Genomic_DNA"/>
</dbReference>
<proteinExistence type="predicted"/>
<name>A0ACC3BLG1_PYRYE</name>